<dbReference type="RefSeq" id="WP_208297412.1">
    <property type="nucleotide sequence ID" value="NZ_SOCP01000002.1"/>
</dbReference>
<feature type="domain" description="HTH cro/C1-type" evidence="1">
    <location>
        <begin position="8"/>
        <end position="62"/>
    </location>
</feature>
<protein>
    <submittedName>
        <fullName evidence="2">DNA-binding XRE family transcriptional regulator</fullName>
    </submittedName>
</protein>
<dbReference type="Gene3D" id="1.10.260.40">
    <property type="entry name" value="lambda repressor-like DNA-binding domains"/>
    <property type="match status" value="1"/>
</dbReference>
<dbReference type="AlphaFoldDB" id="A0A4R7W486"/>
<evidence type="ECO:0000313" key="3">
    <source>
        <dbReference type="Proteomes" id="UP000294927"/>
    </source>
</evidence>
<dbReference type="Pfam" id="PF01381">
    <property type="entry name" value="HTH_3"/>
    <property type="match status" value="1"/>
</dbReference>
<dbReference type="InterPro" id="IPR010982">
    <property type="entry name" value="Lambda_DNA-bd_dom_sf"/>
</dbReference>
<dbReference type="GO" id="GO:0003677">
    <property type="term" value="F:DNA binding"/>
    <property type="evidence" value="ECO:0007669"/>
    <property type="project" value="UniProtKB-KW"/>
</dbReference>
<dbReference type="SMART" id="SM00530">
    <property type="entry name" value="HTH_XRE"/>
    <property type="match status" value="1"/>
</dbReference>
<dbReference type="EMBL" id="SOCP01000002">
    <property type="protein sequence ID" value="TDV56437.1"/>
    <property type="molecule type" value="Genomic_DNA"/>
</dbReference>
<keyword evidence="2" id="KW-0238">DNA-binding</keyword>
<dbReference type="CDD" id="cd00093">
    <property type="entry name" value="HTH_XRE"/>
    <property type="match status" value="1"/>
</dbReference>
<dbReference type="SUPFAM" id="SSF47413">
    <property type="entry name" value="lambda repressor-like DNA-binding domains"/>
    <property type="match status" value="1"/>
</dbReference>
<comment type="caution">
    <text evidence="2">The sequence shown here is derived from an EMBL/GenBank/DDBJ whole genome shotgun (WGS) entry which is preliminary data.</text>
</comment>
<dbReference type="PROSITE" id="PS50943">
    <property type="entry name" value="HTH_CROC1"/>
    <property type="match status" value="1"/>
</dbReference>
<dbReference type="Proteomes" id="UP000294927">
    <property type="component" value="Unassembled WGS sequence"/>
</dbReference>
<reference evidence="2 3" key="1">
    <citation type="submission" date="2019-03" db="EMBL/GenBank/DDBJ databases">
        <title>Genomic Encyclopedia of Archaeal and Bacterial Type Strains, Phase II (KMG-II): from individual species to whole genera.</title>
        <authorList>
            <person name="Goeker M."/>
        </authorList>
    </citation>
    <scope>NUCLEOTIDE SEQUENCE [LARGE SCALE GENOMIC DNA]</scope>
    <source>
        <strain evidence="2 3">DSM 45499</strain>
    </source>
</reference>
<gene>
    <name evidence="2" type="ORF">CLV71_102504</name>
</gene>
<evidence type="ECO:0000259" key="1">
    <source>
        <dbReference type="PROSITE" id="PS50943"/>
    </source>
</evidence>
<evidence type="ECO:0000313" key="2">
    <source>
        <dbReference type="EMBL" id="TDV56437.1"/>
    </source>
</evidence>
<proteinExistence type="predicted"/>
<sequence length="139" mass="15860">MAGRRSNLALRRKTLGFTQERLAAKLGVDRTTVQRWESGEREAQPWLRPRLAVALQQTLSPRRRARVLAYLAVIGIELRDRDRVLNYAHAALDEARATGSGMIGRKLDDLRRRLSPMRADAQIRELDDEIRTLTSTTRG</sequence>
<dbReference type="InterPro" id="IPR001387">
    <property type="entry name" value="Cro/C1-type_HTH"/>
</dbReference>
<accession>A0A4R7W486</accession>
<name>A0A4R7W486_9PSEU</name>
<keyword evidence="3" id="KW-1185">Reference proteome</keyword>
<organism evidence="2 3">
    <name type="scientific">Actinophytocola oryzae</name>
    <dbReference type="NCBI Taxonomy" id="502181"/>
    <lineage>
        <taxon>Bacteria</taxon>
        <taxon>Bacillati</taxon>
        <taxon>Actinomycetota</taxon>
        <taxon>Actinomycetes</taxon>
        <taxon>Pseudonocardiales</taxon>
        <taxon>Pseudonocardiaceae</taxon>
    </lineage>
</organism>